<dbReference type="Pfam" id="PF03352">
    <property type="entry name" value="Adenine_glyco"/>
    <property type="match status" value="1"/>
</dbReference>
<evidence type="ECO:0000256" key="1">
    <source>
        <dbReference type="PIRSR" id="PIRSR605019-1"/>
    </source>
</evidence>
<dbReference type="AlphaFoldDB" id="A0A0S3RB31"/>
<feature type="binding site" evidence="1">
    <location>
        <position position="203"/>
    </location>
    <ligand>
        <name>Zn(2+)</name>
        <dbReference type="ChEBI" id="CHEBI:29105"/>
    </ligand>
</feature>
<name>A0A0S3RB31_PHAAN</name>
<keyword evidence="1" id="KW-0479">Metal-binding</keyword>
<protein>
    <recommendedName>
        <fullName evidence="5">HhH-GPD domain-containing protein</fullName>
    </recommendedName>
</protein>
<sequence>MVALGGLLVSVRVIGFFFLTVNKATHPPYNTTNKSKANSHNKPTHPIPLTLLNNSECDLSPKLNFNLTLFPFFQDIYSNIHLILQIQNSKSNPTNKQTLTMPEPRLALKPAGNVPKHENQNHVKTPQRLRNLAPQIPNVVAQSTVSLDSTCSSDSCSSNSLTKRVNPATASRRSVNRNGLKPVRVVPDAVDVATTVSPPPKRCEWITQHSDPLYTAFHDEEWGVPANNDRKLFELLVFSQALAEHRWPIILNQRDIFRKLFENFDPSSVAQFTEKKLLTLKINDSSLLSEPKLRAIVENAKQLLKVQQEFGSFSNYCWRFVNHKPIRNEFRYGRQVPVKTPKAEVISKDMMRRGFQCVGPTVIYSFMQVAGLVNDHLLTCFRNQECNVTTKKEFKTEVKKNKVQNETSELT</sequence>
<dbReference type="PANTHER" id="PTHR31116">
    <property type="entry name" value="OS04G0501200 PROTEIN"/>
    <property type="match status" value="1"/>
</dbReference>
<dbReference type="OrthoDB" id="3941538at2759"/>
<proteinExistence type="predicted"/>
<dbReference type="SUPFAM" id="SSF48150">
    <property type="entry name" value="DNA-glycosylase"/>
    <property type="match status" value="1"/>
</dbReference>
<organism evidence="3 4">
    <name type="scientific">Vigna angularis var. angularis</name>
    <dbReference type="NCBI Taxonomy" id="157739"/>
    <lineage>
        <taxon>Eukaryota</taxon>
        <taxon>Viridiplantae</taxon>
        <taxon>Streptophyta</taxon>
        <taxon>Embryophyta</taxon>
        <taxon>Tracheophyta</taxon>
        <taxon>Spermatophyta</taxon>
        <taxon>Magnoliopsida</taxon>
        <taxon>eudicotyledons</taxon>
        <taxon>Gunneridae</taxon>
        <taxon>Pentapetalae</taxon>
        <taxon>rosids</taxon>
        <taxon>fabids</taxon>
        <taxon>Fabales</taxon>
        <taxon>Fabaceae</taxon>
        <taxon>Papilionoideae</taxon>
        <taxon>50 kb inversion clade</taxon>
        <taxon>NPAAA clade</taxon>
        <taxon>indigoferoid/millettioid clade</taxon>
        <taxon>Phaseoleae</taxon>
        <taxon>Vigna</taxon>
    </lineage>
</organism>
<dbReference type="InterPro" id="IPR011257">
    <property type="entry name" value="DNA_glycosylase"/>
</dbReference>
<dbReference type="GO" id="GO:0046872">
    <property type="term" value="F:metal ion binding"/>
    <property type="evidence" value="ECO:0007669"/>
    <property type="project" value="UniProtKB-KW"/>
</dbReference>
<keyword evidence="4" id="KW-1185">Reference proteome</keyword>
<evidence type="ECO:0000313" key="3">
    <source>
        <dbReference type="EMBL" id="BAT77783.1"/>
    </source>
</evidence>
<keyword evidence="2" id="KW-0732">Signal</keyword>
<evidence type="ECO:0008006" key="5">
    <source>
        <dbReference type="Google" id="ProtNLM"/>
    </source>
</evidence>
<feature type="signal peptide" evidence="2">
    <location>
        <begin position="1"/>
        <end position="24"/>
    </location>
</feature>
<feature type="binding site" evidence="1">
    <location>
        <position position="380"/>
    </location>
    <ligand>
        <name>Zn(2+)</name>
        <dbReference type="ChEBI" id="CHEBI:29105"/>
    </ligand>
</feature>
<feature type="chain" id="PRO_5006616823" description="HhH-GPD domain-containing protein" evidence="2">
    <location>
        <begin position="25"/>
        <end position="411"/>
    </location>
</feature>
<gene>
    <name evidence="3" type="primary">Vigan.02G037800</name>
    <name evidence="3" type="ORF">VIGAN_02037800</name>
</gene>
<reference evidence="3 4" key="1">
    <citation type="journal article" date="2015" name="Sci. Rep.">
        <title>The power of single molecule real-time sequencing technology in the de novo assembly of a eukaryotic genome.</title>
        <authorList>
            <person name="Sakai H."/>
            <person name="Naito K."/>
            <person name="Ogiso-Tanaka E."/>
            <person name="Takahashi Y."/>
            <person name="Iseki K."/>
            <person name="Muto C."/>
            <person name="Satou K."/>
            <person name="Teruya K."/>
            <person name="Shiroma A."/>
            <person name="Shimoji M."/>
            <person name="Hirano T."/>
            <person name="Itoh T."/>
            <person name="Kaga A."/>
            <person name="Tomooka N."/>
        </authorList>
    </citation>
    <scope>NUCLEOTIDE SEQUENCE [LARGE SCALE GENOMIC DNA]</scope>
    <source>
        <strain evidence="4">cv. Shumari</strain>
    </source>
</reference>
<dbReference type="GO" id="GO:0008725">
    <property type="term" value="F:DNA-3-methyladenine glycosylase activity"/>
    <property type="evidence" value="ECO:0007669"/>
    <property type="project" value="InterPro"/>
</dbReference>
<dbReference type="Gene3D" id="1.10.340.30">
    <property type="entry name" value="Hypothetical protein, domain 2"/>
    <property type="match status" value="1"/>
</dbReference>
<dbReference type="EMBL" id="AP015035">
    <property type="protein sequence ID" value="BAT77783.1"/>
    <property type="molecule type" value="Genomic_DNA"/>
</dbReference>
<evidence type="ECO:0000256" key="2">
    <source>
        <dbReference type="SAM" id="SignalP"/>
    </source>
</evidence>
<feature type="binding site" evidence="1">
    <location>
        <position position="376"/>
    </location>
    <ligand>
        <name>Zn(2+)</name>
        <dbReference type="ChEBI" id="CHEBI:29105"/>
    </ligand>
</feature>
<dbReference type="Proteomes" id="UP000291084">
    <property type="component" value="Chromosome 2"/>
</dbReference>
<keyword evidence="1" id="KW-0862">Zinc</keyword>
<dbReference type="InterPro" id="IPR005019">
    <property type="entry name" value="Adenine_glyco"/>
</dbReference>
<accession>A0A0S3RB31</accession>
<feature type="binding site" evidence="1">
    <location>
        <position position="218"/>
    </location>
    <ligand>
        <name>Zn(2+)</name>
        <dbReference type="ChEBI" id="CHEBI:29105"/>
    </ligand>
</feature>
<evidence type="ECO:0000313" key="4">
    <source>
        <dbReference type="Proteomes" id="UP000291084"/>
    </source>
</evidence>
<dbReference type="PANTHER" id="PTHR31116:SF25">
    <property type="entry name" value="DNA GLYCOSYLASE SUPERFAMILY PROTEIN"/>
    <property type="match status" value="1"/>
</dbReference>
<dbReference type="GO" id="GO:0006284">
    <property type="term" value="P:base-excision repair"/>
    <property type="evidence" value="ECO:0007669"/>
    <property type="project" value="InterPro"/>
</dbReference>